<dbReference type="RefSeq" id="WP_227577515.1">
    <property type="nucleotide sequence ID" value="NZ_CP101987.1"/>
</dbReference>
<sequence>MTSSTQGVAALVRAHAATVDPWLREAAAWGVDAATARAALTDLEPVLAAVGDDARAGLAIVRATLDLVARGRWHTEAVPRTVVLRVLPRLSSWLRSWPDDVVPAVLAASRGVARSGLLDAWVARVAASDAPDQAADVRPALLVAAWRCGLVRYREAALDAAGSLPPPTVAALLGVPCATVTETLERHRSDRWWWPDRSAEPGVVQRVGGFVGWGGPWVQVPQVAAGGPTGWLALVDGTVGAVVADVHGSAVVGLADHAEVTVPERPDARTLPVPWVDEVTGVVPGDQGVVLVARAHSYALDVVRLGRSG</sequence>
<accession>A0ABY5KRV3</accession>
<dbReference type="EMBL" id="CP101987">
    <property type="protein sequence ID" value="UUI73204.1"/>
    <property type="molecule type" value="Genomic_DNA"/>
</dbReference>
<keyword evidence="2" id="KW-1185">Reference proteome</keyword>
<proteinExistence type="predicted"/>
<name>A0ABY5KRV3_9CELL</name>
<organism evidence="1 2">
    <name type="scientific">Cellulomonas xiejunii</name>
    <dbReference type="NCBI Taxonomy" id="2968083"/>
    <lineage>
        <taxon>Bacteria</taxon>
        <taxon>Bacillati</taxon>
        <taxon>Actinomycetota</taxon>
        <taxon>Actinomycetes</taxon>
        <taxon>Micrococcales</taxon>
        <taxon>Cellulomonadaceae</taxon>
        <taxon>Cellulomonas</taxon>
    </lineage>
</organism>
<gene>
    <name evidence="1" type="ORF">NP048_07150</name>
</gene>
<evidence type="ECO:0000313" key="2">
    <source>
        <dbReference type="Proteomes" id="UP001316384"/>
    </source>
</evidence>
<evidence type="ECO:0000313" key="1">
    <source>
        <dbReference type="EMBL" id="UUI73204.1"/>
    </source>
</evidence>
<dbReference type="Proteomes" id="UP001316384">
    <property type="component" value="Chromosome"/>
</dbReference>
<reference evidence="1 2" key="1">
    <citation type="submission" date="2022-07" db="EMBL/GenBank/DDBJ databases">
        <title>Novel species in genus cellulomonas.</title>
        <authorList>
            <person name="Ye L."/>
        </authorList>
    </citation>
    <scope>NUCLEOTIDE SEQUENCE [LARGE SCALE GENOMIC DNA]</scope>
    <source>
        <strain evidence="2">zg-B89</strain>
    </source>
</reference>
<protein>
    <submittedName>
        <fullName evidence="1">Uncharacterized protein</fullName>
    </submittedName>
</protein>